<comment type="caution">
    <text evidence="1">The sequence shown here is derived from an EMBL/GenBank/DDBJ whole genome shotgun (WGS) entry which is preliminary data.</text>
</comment>
<dbReference type="EMBL" id="CM042016">
    <property type="protein sequence ID" value="KAI3699707.1"/>
    <property type="molecule type" value="Genomic_DNA"/>
</dbReference>
<dbReference type="Proteomes" id="UP001055811">
    <property type="component" value="Linkage Group LG08"/>
</dbReference>
<name>A0ACB8ZPF8_CICIN</name>
<evidence type="ECO:0000313" key="1">
    <source>
        <dbReference type="EMBL" id="KAI3699707.1"/>
    </source>
</evidence>
<sequence length="99" mass="11195">MSRWLPLVDDVLSMVIKHMPDPIAAQSFRMSRLLPKREILDNVVGDLDVSKMFAVPIKMLPQRGVNGDIDNLSSLFFPSHFDIKFSDSSLRLLLCHGTL</sequence>
<protein>
    <submittedName>
        <fullName evidence="1">Uncharacterized protein</fullName>
    </submittedName>
</protein>
<organism evidence="1 2">
    <name type="scientific">Cichorium intybus</name>
    <name type="common">Chicory</name>
    <dbReference type="NCBI Taxonomy" id="13427"/>
    <lineage>
        <taxon>Eukaryota</taxon>
        <taxon>Viridiplantae</taxon>
        <taxon>Streptophyta</taxon>
        <taxon>Embryophyta</taxon>
        <taxon>Tracheophyta</taxon>
        <taxon>Spermatophyta</taxon>
        <taxon>Magnoliopsida</taxon>
        <taxon>eudicotyledons</taxon>
        <taxon>Gunneridae</taxon>
        <taxon>Pentapetalae</taxon>
        <taxon>asterids</taxon>
        <taxon>campanulids</taxon>
        <taxon>Asterales</taxon>
        <taxon>Asteraceae</taxon>
        <taxon>Cichorioideae</taxon>
        <taxon>Cichorieae</taxon>
        <taxon>Cichoriinae</taxon>
        <taxon>Cichorium</taxon>
    </lineage>
</organism>
<keyword evidence="2" id="KW-1185">Reference proteome</keyword>
<evidence type="ECO:0000313" key="2">
    <source>
        <dbReference type="Proteomes" id="UP001055811"/>
    </source>
</evidence>
<accession>A0ACB8ZPF8</accession>
<gene>
    <name evidence="1" type="ORF">L2E82_44166</name>
</gene>
<reference evidence="1 2" key="2">
    <citation type="journal article" date="2022" name="Mol. Ecol. Resour.">
        <title>The genomes of chicory, endive, great burdock and yacon provide insights into Asteraceae paleo-polyploidization history and plant inulin production.</title>
        <authorList>
            <person name="Fan W."/>
            <person name="Wang S."/>
            <person name="Wang H."/>
            <person name="Wang A."/>
            <person name="Jiang F."/>
            <person name="Liu H."/>
            <person name="Zhao H."/>
            <person name="Xu D."/>
            <person name="Zhang Y."/>
        </authorList>
    </citation>
    <scope>NUCLEOTIDE SEQUENCE [LARGE SCALE GENOMIC DNA]</scope>
    <source>
        <strain evidence="2">cv. Punajuju</strain>
        <tissue evidence="1">Leaves</tissue>
    </source>
</reference>
<reference evidence="2" key="1">
    <citation type="journal article" date="2022" name="Mol. Ecol. Resour.">
        <title>The genomes of chicory, endive, great burdock and yacon provide insights into Asteraceae palaeo-polyploidization history and plant inulin production.</title>
        <authorList>
            <person name="Fan W."/>
            <person name="Wang S."/>
            <person name="Wang H."/>
            <person name="Wang A."/>
            <person name="Jiang F."/>
            <person name="Liu H."/>
            <person name="Zhao H."/>
            <person name="Xu D."/>
            <person name="Zhang Y."/>
        </authorList>
    </citation>
    <scope>NUCLEOTIDE SEQUENCE [LARGE SCALE GENOMIC DNA]</scope>
    <source>
        <strain evidence="2">cv. Punajuju</strain>
    </source>
</reference>
<proteinExistence type="predicted"/>